<dbReference type="PANTHER" id="PTHR16214:SF3">
    <property type="entry name" value="TRANSMEMBRANE PROTEIN 260"/>
    <property type="match status" value="1"/>
</dbReference>
<dbReference type="KEGG" id="caci:CLOAM1249"/>
<sequence length="913" mass="106174">MDAKEIRKKAQLQKAKQAQKIPPAYQKPVPRLLFEDETMRPQNIVPVKLNRWIAFGVFLVVLIVYMCTQARTMSFWDSGEYATCISILGVPHPPGNPFYILLGRAIVAIFGWAVPHGMIAAFISALFSALAVMFTYLITIQLTSMLKIKPWEAIFAGIIASFYTAFSFTFWMNAVEAEVYSGLVFFVNLIIWLTLIWVQKSRDFSHQNILLLIAYLFFLGFCVHQTALQIAPAMLFIVCYPLLRQGIKSGSFFPKLVVYSIFLLVGYFLFGVIGKQVQIDDLDKMGFALVAFIIIFIELRKVLDRRIWLLGIALVLVGLSSHIYLMVRAADRPFINEGNPSNWKMFQEYVLRKQYGNTSFVQRRGNFFKDQLNYHFLRYFGMQWLNEPFFTKPLGVTSALLKPIANIFIAFLGVAGAMLQFRKNKHSFWYFFSVILITTVVMVFVMNLSDAEVRDRDYFFVVAYNMWAIWMGIGALALVTLWKSKPVRVVLLIFMCLLPVSNLISQYRVHDRSQEFIALDYGLNFLNSVEENAIIFTNGDNDTFPLWYAQAVEDPYSKENIYHARDVYPTKESKEAIAKAMEYKNKCLKGIRKDVSVANLSLLNTSWYIRQLRDQEGILFNIPDDQLDELEPRRIEKPLVILGPPDNPSMGFTMDIPPTAEWRTNEPFYRVSDLAVMQIVKDNYGKRPIYFAVTCESYVNFNDYVRNEGMVGRIVSTPKEEQIDPERLLHNIDVVYNYRSIEDPRVYKDDNMRRLVMNYGSGFVRAANYYIDTGNYPKALEYINKAKKFVDDEIKLTEFYTNYYSKTGQWNKLDEFINRHLVTHPDGWKIYLRFIIMHLVDYYPDKIITYIKKGFLLFPEQEYFAQFAVSYAQEYKEYDVIHKLLEEVAPKLQYDISGYQSDLEMLSKQKISE</sequence>
<dbReference type="InterPro" id="IPR011990">
    <property type="entry name" value="TPR-like_helical_dom_sf"/>
</dbReference>
<evidence type="ECO:0008006" key="4">
    <source>
        <dbReference type="Google" id="ProtNLM"/>
    </source>
</evidence>
<feature type="transmembrane region" description="Helical" evidence="1">
    <location>
        <begin position="308"/>
        <end position="327"/>
    </location>
</feature>
<dbReference type="AlphaFoldDB" id="B0VIC1"/>
<keyword evidence="1" id="KW-1133">Transmembrane helix</keyword>
<dbReference type="Pfam" id="PF11028">
    <property type="entry name" value="TMEM260-like"/>
    <property type="match status" value="1"/>
</dbReference>
<evidence type="ECO:0000256" key="1">
    <source>
        <dbReference type="SAM" id="Phobius"/>
    </source>
</evidence>
<keyword evidence="1" id="KW-0472">Membrane</keyword>
<keyword evidence="3" id="KW-1185">Reference proteome</keyword>
<feature type="transmembrane region" description="Helical" evidence="1">
    <location>
        <begin position="179"/>
        <end position="198"/>
    </location>
</feature>
<feature type="transmembrane region" description="Helical" evidence="1">
    <location>
        <begin position="458"/>
        <end position="481"/>
    </location>
</feature>
<dbReference type="EMBL" id="CU466930">
    <property type="protein sequence ID" value="CAO81109.1"/>
    <property type="molecule type" value="Genomic_DNA"/>
</dbReference>
<proteinExistence type="predicted"/>
<feature type="transmembrane region" description="Helical" evidence="1">
    <location>
        <begin position="119"/>
        <end position="139"/>
    </location>
</feature>
<feature type="transmembrane region" description="Helical" evidence="1">
    <location>
        <begin position="399"/>
        <end position="421"/>
    </location>
</feature>
<accession>B0VIC1</accession>
<name>B0VIC1_CLOAI</name>
<dbReference type="Proteomes" id="UP000002019">
    <property type="component" value="Chromosome"/>
</dbReference>
<dbReference type="InterPro" id="IPR021280">
    <property type="entry name" value="TMEM260-like"/>
</dbReference>
<dbReference type="RefSeq" id="WP_015424967.1">
    <property type="nucleotide sequence ID" value="NC_020449.1"/>
</dbReference>
<dbReference type="STRING" id="459349.CLOAM1249"/>
<dbReference type="Gene3D" id="1.25.40.10">
    <property type="entry name" value="Tetratricopeptide repeat domain"/>
    <property type="match status" value="1"/>
</dbReference>
<dbReference type="PANTHER" id="PTHR16214">
    <property type="entry name" value="TRANSMEMBRANE PROTEIN 260"/>
    <property type="match status" value="1"/>
</dbReference>
<dbReference type="InterPro" id="IPR052724">
    <property type="entry name" value="GT117_domain-containing"/>
</dbReference>
<dbReference type="OrthoDB" id="9807602at2"/>
<feature type="transmembrane region" description="Helical" evidence="1">
    <location>
        <begin position="487"/>
        <end position="504"/>
    </location>
</feature>
<feature type="transmembrane region" description="Helical" evidence="1">
    <location>
        <begin position="49"/>
        <end position="68"/>
    </location>
</feature>
<evidence type="ECO:0000313" key="3">
    <source>
        <dbReference type="Proteomes" id="UP000002019"/>
    </source>
</evidence>
<dbReference type="HOGENOM" id="CLU_005363_0_0_0"/>
<reference evidence="2 3" key="1">
    <citation type="journal article" date="2008" name="J. Bacteriol.">
        <title>'Candidatus Cloacamonas acidaminovorans': genome sequence reconstruction provides a first glimpse of a new bacterial division.</title>
        <authorList>
            <person name="Pelletier E."/>
            <person name="Kreimeyer A."/>
            <person name="Bocs S."/>
            <person name="Rouy Z."/>
            <person name="Gyapay G."/>
            <person name="Chouari R."/>
            <person name="Riviere D."/>
            <person name="Ganesan A."/>
            <person name="Daegelen P."/>
            <person name="Sghir A."/>
            <person name="Cohen G.N."/>
            <person name="Medigue C."/>
            <person name="Weissenbach J."/>
            <person name="Le Paslier D."/>
        </authorList>
    </citation>
    <scope>NUCLEOTIDE SEQUENCE [LARGE SCALE GENOMIC DNA]</scope>
    <source>
        <strain evidence="3">Evry</strain>
    </source>
</reference>
<protein>
    <recommendedName>
        <fullName evidence="4">DUF2723 domain-containing protein</fullName>
    </recommendedName>
</protein>
<feature type="transmembrane region" description="Helical" evidence="1">
    <location>
        <begin position="210"/>
        <end position="236"/>
    </location>
</feature>
<feature type="transmembrane region" description="Helical" evidence="1">
    <location>
        <begin position="151"/>
        <end position="173"/>
    </location>
</feature>
<dbReference type="SUPFAM" id="SSF48452">
    <property type="entry name" value="TPR-like"/>
    <property type="match status" value="1"/>
</dbReference>
<evidence type="ECO:0000313" key="2">
    <source>
        <dbReference type="EMBL" id="CAO81109.1"/>
    </source>
</evidence>
<dbReference type="eggNOG" id="COG0659">
    <property type="taxonomic scope" value="Bacteria"/>
</dbReference>
<feature type="transmembrane region" description="Helical" evidence="1">
    <location>
        <begin position="427"/>
        <end position="446"/>
    </location>
</feature>
<keyword evidence="1" id="KW-0812">Transmembrane</keyword>
<organism evidence="2 3">
    <name type="scientific">Cloacimonas acidaminovorans (strain Evry)</name>
    <dbReference type="NCBI Taxonomy" id="459349"/>
    <lineage>
        <taxon>Bacteria</taxon>
        <taxon>Pseudomonadati</taxon>
        <taxon>Candidatus Cloacimonadota</taxon>
        <taxon>Candidatus Cloacimonadia</taxon>
        <taxon>Candidatus Cloacimonadales</taxon>
        <taxon>Candidatus Cloacimonadaceae</taxon>
        <taxon>Candidatus Cloacimonas</taxon>
    </lineage>
</organism>
<gene>
    <name evidence="2" type="ordered locus">CLOAM1249</name>
</gene>
<feature type="transmembrane region" description="Helical" evidence="1">
    <location>
        <begin position="256"/>
        <end position="273"/>
    </location>
</feature>
<dbReference type="eggNOG" id="COG0457">
    <property type="taxonomic scope" value="Bacteria"/>
</dbReference>